<dbReference type="Gene3D" id="2.130.10.10">
    <property type="entry name" value="YVTN repeat-like/Quinoprotein amine dehydrogenase"/>
    <property type="match status" value="1"/>
</dbReference>
<comment type="subcellular location">
    <subcellularLocation>
        <location evidence="1">Nucleus</location>
        <location evidence="1">Nucleolus</location>
    </subcellularLocation>
</comment>
<keyword evidence="4" id="KW-0677">Repeat</keyword>
<dbReference type="PANTHER" id="PTHR14927">
    <property type="entry name" value="NUCLEOLAR PROTEIN 10"/>
    <property type="match status" value="1"/>
</dbReference>
<dbReference type="Pfam" id="PF08159">
    <property type="entry name" value="NUC153"/>
    <property type="match status" value="1"/>
</dbReference>
<dbReference type="InterPro" id="IPR056550">
    <property type="entry name" value="NOL10_2nd"/>
</dbReference>
<evidence type="ECO:0000259" key="9">
    <source>
        <dbReference type="Pfam" id="PF23097"/>
    </source>
</evidence>
<feature type="domain" description="Nucleolar protein 10-like second" evidence="9">
    <location>
        <begin position="387"/>
        <end position="435"/>
    </location>
</feature>
<dbReference type="SMART" id="SM00320">
    <property type="entry name" value="WD40"/>
    <property type="match status" value="1"/>
</dbReference>
<dbReference type="InterPro" id="IPR040382">
    <property type="entry name" value="NOL10/Enp2"/>
</dbReference>
<feature type="compositionally biased region" description="Polar residues" evidence="7">
    <location>
        <begin position="519"/>
        <end position="533"/>
    </location>
</feature>
<keyword evidence="12" id="KW-1185">Reference proteome</keyword>
<evidence type="ECO:0000256" key="3">
    <source>
        <dbReference type="ARBA" id="ARBA00022574"/>
    </source>
</evidence>
<evidence type="ECO:0000259" key="10">
    <source>
        <dbReference type="Pfam" id="PF23098"/>
    </source>
</evidence>
<feature type="compositionally biased region" description="Basic and acidic residues" evidence="7">
    <location>
        <begin position="554"/>
        <end position="566"/>
    </location>
</feature>
<keyword evidence="5" id="KW-0539">Nucleus</keyword>
<dbReference type="InterPro" id="IPR036322">
    <property type="entry name" value="WD40_repeat_dom_sf"/>
</dbReference>
<dbReference type="EMBL" id="JAZHXJ010000272">
    <property type="protein sequence ID" value="KAL1866249.1"/>
    <property type="molecule type" value="Genomic_DNA"/>
</dbReference>
<comment type="caution">
    <text evidence="11">The sequence shown here is derived from an EMBL/GenBank/DDBJ whole genome shotgun (WGS) entry which is preliminary data.</text>
</comment>
<evidence type="ECO:0000259" key="8">
    <source>
        <dbReference type="Pfam" id="PF08159"/>
    </source>
</evidence>
<evidence type="ECO:0000313" key="12">
    <source>
        <dbReference type="Proteomes" id="UP001586593"/>
    </source>
</evidence>
<dbReference type="Pfam" id="PF23097">
    <property type="entry name" value="NOL10_2nd"/>
    <property type="match status" value="1"/>
</dbReference>
<evidence type="ECO:0000256" key="5">
    <source>
        <dbReference type="ARBA" id="ARBA00023242"/>
    </source>
</evidence>
<dbReference type="Proteomes" id="UP001586593">
    <property type="component" value="Unassembled WGS sequence"/>
</dbReference>
<feature type="region of interest" description="Disordered" evidence="7">
    <location>
        <begin position="518"/>
        <end position="645"/>
    </location>
</feature>
<dbReference type="InterPro" id="IPR001680">
    <property type="entry name" value="WD40_rpt"/>
</dbReference>
<dbReference type="PROSITE" id="PS50082">
    <property type="entry name" value="WD_REPEATS_2"/>
    <property type="match status" value="1"/>
</dbReference>
<keyword evidence="3 6" id="KW-0853">WD repeat</keyword>
<protein>
    <recommendedName>
        <fullName evidence="13">NUC153 domain-containing protein</fullName>
    </recommendedName>
</protein>
<comment type="similarity">
    <text evidence="2">Belongs to the WD repeat NOL10/ENP2 family.</text>
</comment>
<dbReference type="SUPFAM" id="SSF50978">
    <property type="entry name" value="WD40 repeat-like"/>
    <property type="match status" value="1"/>
</dbReference>
<gene>
    <name evidence="11" type="ORF">VTK73DRAFT_4838</name>
</gene>
<dbReference type="PROSITE" id="PS50294">
    <property type="entry name" value="WD_REPEATS_REGION"/>
    <property type="match status" value="1"/>
</dbReference>
<dbReference type="InterPro" id="IPR056551">
    <property type="entry name" value="Beta-prop_NOL10_N"/>
</dbReference>
<evidence type="ECO:0000256" key="4">
    <source>
        <dbReference type="ARBA" id="ARBA00022737"/>
    </source>
</evidence>
<feature type="domain" description="NUC153" evidence="8">
    <location>
        <begin position="494"/>
        <end position="522"/>
    </location>
</feature>
<evidence type="ECO:0008006" key="13">
    <source>
        <dbReference type="Google" id="ProtNLM"/>
    </source>
</evidence>
<evidence type="ECO:0000256" key="6">
    <source>
        <dbReference type="PROSITE-ProRule" id="PRU00221"/>
    </source>
</evidence>
<evidence type="ECO:0000256" key="1">
    <source>
        <dbReference type="ARBA" id="ARBA00004604"/>
    </source>
</evidence>
<feature type="repeat" description="WD" evidence="6">
    <location>
        <begin position="239"/>
        <end position="280"/>
    </location>
</feature>
<name>A0ABR3WS45_9PEZI</name>
<proteinExistence type="inferred from homology"/>
<accession>A0ABR3WS45</accession>
<organism evidence="11 12">
    <name type="scientific">Phialemonium thermophilum</name>
    <dbReference type="NCBI Taxonomy" id="223376"/>
    <lineage>
        <taxon>Eukaryota</taxon>
        <taxon>Fungi</taxon>
        <taxon>Dikarya</taxon>
        <taxon>Ascomycota</taxon>
        <taxon>Pezizomycotina</taxon>
        <taxon>Sordariomycetes</taxon>
        <taxon>Sordariomycetidae</taxon>
        <taxon>Cephalothecales</taxon>
        <taxon>Cephalothecaceae</taxon>
        <taxon>Phialemonium</taxon>
    </lineage>
</organism>
<evidence type="ECO:0000313" key="11">
    <source>
        <dbReference type="EMBL" id="KAL1866249.1"/>
    </source>
</evidence>
<evidence type="ECO:0000256" key="7">
    <source>
        <dbReference type="SAM" id="MobiDB-lite"/>
    </source>
</evidence>
<sequence length="645" mass="71911">MKLTNPGPVPVYTISGASTARPLPDWLSRRRKRSLKNDPEYTHRVELLQDFEFEEASQRVRVSEDGNWVMSTGTYKPQIHVHDLSNLSLSFARHTTSLNHTFVLVGRGYEKSLHLQTDRKLEFHTPNGCHYETRLPRYGRDLIYDRFSTEALVPSAGLNPVNNSGEVFRLNLELGRFMRSYDVDVGEDEPGSGLQGSIGVGCVNVGAIAEDTHGLLAFGTSISTVEFWDPRTKSRVAVLGGHEGEVTALDFSPNGLSLAVGSSTGIVQLFDLRRPAPLLRKDQGFGFPIQNIIHLETASQERKILSSDKKVIKIWDEGTGEPWTSVEPIVDLNDVTHVKGSGMLLTANEGKQMHSFFIPQLGPAPKWCSFLDNMVEEMAEEVHTETYDDFKFLTLPELKSLSLAHLIGKTNLLRPYMHGYFVATKLYDQARLIANPYIWEEERVKRIKEKVEKERASRIRGVKKVKVNQKLADKILSRQEKREQVDTTAGVLGDSRFTKLFEDEEFAVDENSFEFKVLNPSTTVPGNQTSSADRTPAPDRRSGDSSDGQSDDDGNGHAESEEDGIRMRISSSGQNRVGQLKDTALGSRVQKAGRSEKARGGEVVGEKQVTFVPEPKKKAKPNQPAPPAKRSDSRRSASGNVLRRL</sequence>
<evidence type="ECO:0000256" key="2">
    <source>
        <dbReference type="ARBA" id="ARBA00005264"/>
    </source>
</evidence>
<feature type="domain" description="Nucleolar protein 10-like N-terminal" evidence="10">
    <location>
        <begin position="19"/>
        <end position="381"/>
    </location>
</feature>
<dbReference type="Pfam" id="PF23098">
    <property type="entry name" value="Beta-prop_NOL10_N"/>
    <property type="match status" value="1"/>
</dbReference>
<dbReference type="InterPro" id="IPR015943">
    <property type="entry name" value="WD40/YVTN_repeat-like_dom_sf"/>
</dbReference>
<dbReference type="PANTHER" id="PTHR14927:SF0">
    <property type="entry name" value="NUCLEOLAR PROTEIN 10"/>
    <property type="match status" value="1"/>
</dbReference>
<dbReference type="InterPro" id="IPR012580">
    <property type="entry name" value="NUC153"/>
</dbReference>
<reference evidence="11 12" key="1">
    <citation type="journal article" date="2024" name="Commun. Biol.">
        <title>Comparative genomic analysis of thermophilic fungi reveals convergent evolutionary adaptations and gene losses.</title>
        <authorList>
            <person name="Steindorff A.S."/>
            <person name="Aguilar-Pontes M.V."/>
            <person name="Robinson A.J."/>
            <person name="Andreopoulos B."/>
            <person name="LaButti K."/>
            <person name="Kuo A."/>
            <person name="Mondo S."/>
            <person name="Riley R."/>
            <person name="Otillar R."/>
            <person name="Haridas S."/>
            <person name="Lipzen A."/>
            <person name="Grimwood J."/>
            <person name="Schmutz J."/>
            <person name="Clum A."/>
            <person name="Reid I.D."/>
            <person name="Moisan M.C."/>
            <person name="Butler G."/>
            <person name="Nguyen T.T.M."/>
            <person name="Dewar K."/>
            <person name="Conant G."/>
            <person name="Drula E."/>
            <person name="Henrissat B."/>
            <person name="Hansel C."/>
            <person name="Singer S."/>
            <person name="Hutchinson M.I."/>
            <person name="de Vries R.P."/>
            <person name="Natvig D.O."/>
            <person name="Powell A.J."/>
            <person name="Tsang A."/>
            <person name="Grigoriev I.V."/>
        </authorList>
    </citation>
    <scope>NUCLEOTIDE SEQUENCE [LARGE SCALE GENOMIC DNA]</scope>
    <source>
        <strain evidence="11 12">ATCC 24622</strain>
    </source>
</reference>